<dbReference type="SMART" id="SM00388">
    <property type="entry name" value="HisKA"/>
    <property type="match status" value="1"/>
</dbReference>
<dbReference type="InterPro" id="IPR003594">
    <property type="entry name" value="HATPase_dom"/>
</dbReference>
<evidence type="ECO:0000256" key="4">
    <source>
        <dbReference type="ARBA" id="ARBA00022679"/>
    </source>
</evidence>
<dbReference type="PROSITE" id="PS50109">
    <property type="entry name" value="HIS_KIN"/>
    <property type="match status" value="1"/>
</dbReference>
<dbReference type="Gene3D" id="3.30.565.10">
    <property type="entry name" value="Histidine kinase-like ATPase, C-terminal domain"/>
    <property type="match status" value="1"/>
</dbReference>
<keyword evidence="9" id="KW-1185">Reference proteome</keyword>
<dbReference type="InterPro" id="IPR004358">
    <property type="entry name" value="Sig_transdc_His_kin-like_C"/>
</dbReference>
<feature type="domain" description="Histidine kinase" evidence="7">
    <location>
        <begin position="274"/>
        <end position="493"/>
    </location>
</feature>
<dbReference type="AlphaFoldDB" id="A0A1K2I0E9"/>
<dbReference type="SMART" id="SM00387">
    <property type="entry name" value="HATPase_c"/>
    <property type="match status" value="1"/>
</dbReference>
<dbReference type="OrthoDB" id="9813151at2"/>
<dbReference type="InterPro" id="IPR036097">
    <property type="entry name" value="HisK_dim/P_sf"/>
</dbReference>
<dbReference type="PANTHER" id="PTHR43711:SF26">
    <property type="entry name" value="SENSOR HISTIDINE KINASE RCSC"/>
    <property type="match status" value="1"/>
</dbReference>
<dbReference type="SUPFAM" id="SSF55874">
    <property type="entry name" value="ATPase domain of HSP90 chaperone/DNA topoisomerase II/histidine kinase"/>
    <property type="match status" value="1"/>
</dbReference>
<keyword evidence="4" id="KW-0808">Transferase</keyword>
<dbReference type="SUPFAM" id="SSF47384">
    <property type="entry name" value="Homodimeric domain of signal transducing histidine kinase"/>
    <property type="match status" value="1"/>
</dbReference>
<dbReference type="CDD" id="cd00082">
    <property type="entry name" value="HisKA"/>
    <property type="match status" value="1"/>
</dbReference>
<dbReference type="STRING" id="665118.SAMN02983003_3022"/>
<reference evidence="8 9" key="1">
    <citation type="submission" date="2016-11" db="EMBL/GenBank/DDBJ databases">
        <authorList>
            <person name="Jaros S."/>
            <person name="Januszkiewicz K."/>
            <person name="Wedrychowicz H."/>
        </authorList>
    </citation>
    <scope>NUCLEOTIDE SEQUENCE [LARGE SCALE GENOMIC DNA]</scope>
    <source>
        <strain evidence="8 9">ATCC 23634</strain>
    </source>
</reference>
<comment type="catalytic activity">
    <reaction evidence="1">
        <text>ATP + protein L-histidine = ADP + protein N-phospho-L-histidine.</text>
        <dbReference type="EC" id="2.7.13.3"/>
    </reaction>
</comment>
<dbReference type="Pfam" id="PF12860">
    <property type="entry name" value="PAS_7"/>
    <property type="match status" value="1"/>
</dbReference>
<dbReference type="Proteomes" id="UP000183447">
    <property type="component" value="Unassembled WGS sequence"/>
</dbReference>
<dbReference type="Gene3D" id="1.10.287.130">
    <property type="match status" value="1"/>
</dbReference>
<dbReference type="EMBL" id="FPKU01000003">
    <property type="protein sequence ID" value="SFZ85850.1"/>
    <property type="molecule type" value="Genomic_DNA"/>
</dbReference>
<gene>
    <name evidence="8" type="ORF">SAMN02983003_3022</name>
</gene>
<name>A0A1K2I0E9_9HYPH</name>
<dbReference type="InterPro" id="IPR036890">
    <property type="entry name" value="HATPase_C_sf"/>
</dbReference>
<evidence type="ECO:0000256" key="2">
    <source>
        <dbReference type="ARBA" id="ARBA00012438"/>
    </source>
</evidence>
<evidence type="ECO:0000313" key="8">
    <source>
        <dbReference type="EMBL" id="SFZ85850.1"/>
    </source>
</evidence>
<evidence type="ECO:0000256" key="1">
    <source>
        <dbReference type="ARBA" id="ARBA00000085"/>
    </source>
</evidence>
<keyword evidence="6" id="KW-0902">Two-component regulatory system</keyword>
<dbReference type="InterPro" id="IPR050736">
    <property type="entry name" value="Sensor_HK_Regulatory"/>
</dbReference>
<protein>
    <recommendedName>
        <fullName evidence="2">histidine kinase</fullName>
        <ecNumber evidence="2">2.7.13.3</ecNumber>
    </recommendedName>
</protein>
<evidence type="ECO:0000313" key="9">
    <source>
        <dbReference type="Proteomes" id="UP000183447"/>
    </source>
</evidence>
<proteinExistence type="predicted"/>
<evidence type="ECO:0000259" key="7">
    <source>
        <dbReference type="PROSITE" id="PS50109"/>
    </source>
</evidence>
<evidence type="ECO:0000256" key="3">
    <source>
        <dbReference type="ARBA" id="ARBA00022553"/>
    </source>
</evidence>
<sequence>MRSAETSGVEAKGFALARIPAIVAGSMRSLLGGGGGLSPVTRAVTVTALLAATLFTAQDAIRILSHSSPSPQGTLVASVVAAGAVTPDADDRHGMLGVASRGGVAFGMAFLAIAMTLRRRETQESQARSAATAEGSVADLPFGMAWWGDDGRLQACNASYTARLRLGSESSRPGTPYSSTLRRLGEIGPVRTLTESEACRLLELRRADGTTLLIDERPLPGGGFITLVSDHNEAPNTELLASLREEQRILARRFHEEKLRAEAASRSKTAFLAHLSHDIRTPLNHIIGFAEMMAHQTYGPLGDDRYLSYVDGIRASGERLLGYFGAILELAELEGGRKALRQEAVPIDALVQGLVRRHRLGAARAGVVLEGGMPSRAQIIGDPFAIERMLANILDNALRFTPAGGKVTIAAHAAEDGIVLEVTDTGIGMDDARLEMIRQPFAFGDAALTRQQSAVGLGIAISRAIAELSGGHMAIDSRPGLGTTVAISLPLAPAAALTAEAAE</sequence>
<evidence type="ECO:0000256" key="6">
    <source>
        <dbReference type="ARBA" id="ARBA00023012"/>
    </source>
</evidence>
<dbReference type="PRINTS" id="PR00344">
    <property type="entry name" value="BCTRLSENSOR"/>
</dbReference>
<dbReference type="RefSeq" id="WP_072345011.1">
    <property type="nucleotide sequence ID" value="NZ_FPKU01000003.1"/>
</dbReference>
<organism evidence="8 9">
    <name type="scientific">Devosia enhydra</name>
    <dbReference type="NCBI Taxonomy" id="665118"/>
    <lineage>
        <taxon>Bacteria</taxon>
        <taxon>Pseudomonadati</taxon>
        <taxon>Pseudomonadota</taxon>
        <taxon>Alphaproteobacteria</taxon>
        <taxon>Hyphomicrobiales</taxon>
        <taxon>Devosiaceae</taxon>
        <taxon>Devosia</taxon>
    </lineage>
</organism>
<dbReference type="InterPro" id="IPR005467">
    <property type="entry name" value="His_kinase_dom"/>
</dbReference>
<dbReference type="PANTHER" id="PTHR43711">
    <property type="entry name" value="TWO-COMPONENT HISTIDINE KINASE"/>
    <property type="match status" value="1"/>
</dbReference>
<dbReference type="InterPro" id="IPR003661">
    <property type="entry name" value="HisK_dim/P_dom"/>
</dbReference>
<accession>A0A1K2I0E9</accession>
<keyword evidence="3" id="KW-0597">Phosphoprotein</keyword>
<dbReference type="EC" id="2.7.13.3" evidence="2"/>
<keyword evidence="5 8" id="KW-0418">Kinase</keyword>
<dbReference type="GO" id="GO:0000155">
    <property type="term" value="F:phosphorelay sensor kinase activity"/>
    <property type="evidence" value="ECO:0007669"/>
    <property type="project" value="InterPro"/>
</dbReference>
<evidence type="ECO:0000256" key="5">
    <source>
        <dbReference type="ARBA" id="ARBA00022777"/>
    </source>
</evidence>
<dbReference type="Pfam" id="PF02518">
    <property type="entry name" value="HATPase_c"/>
    <property type="match status" value="1"/>
</dbReference>
<dbReference type="Pfam" id="PF00512">
    <property type="entry name" value="HisKA"/>
    <property type="match status" value="1"/>
</dbReference>